<feature type="domain" description="DUF1918" evidence="1">
    <location>
        <begin position="1"/>
        <end position="56"/>
    </location>
</feature>
<proteinExistence type="predicted"/>
<keyword evidence="3" id="KW-1185">Reference proteome</keyword>
<accession>A0A5N6U456</accession>
<sequence length="62" mass="6700">MRASVGDTVELSNNATRDRSQCEIIEVVGVNGAPPYRVRFSDGHESLIFPGPDAVVRRGEDG</sequence>
<gene>
    <name evidence="2" type="ORF">BDV25DRAFT_31668</name>
</gene>
<dbReference type="Pfam" id="PF08940">
    <property type="entry name" value="DUF1918"/>
    <property type="match status" value="1"/>
</dbReference>
<evidence type="ECO:0000313" key="3">
    <source>
        <dbReference type="Proteomes" id="UP000325780"/>
    </source>
</evidence>
<protein>
    <recommendedName>
        <fullName evidence="1">DUF1918 domain-containing protein</fullName>
    </recommendedName>
</protein>
<name>A0A5N6U456_ASPAV</name>
<evidence type="ECO:0000259" key="1">
    <source>
        <dbReference type="Pfam" id="PF08940"/>
    </source>
</evidence>
<dbReference type="Gene3D" id="2.30.30.440">
    <property type="entry name" value="Domain of unknown function DUF1918"/>
    <property type="match status" value="1"/>
</dbReference>
<dbReference type="OrthoDB" id="4451832at2759"/>
<dbReference type="EMBL" id="ML742040">
    <property type="protein sequence ID" value="KAE8153376.1"/>
    <property type="molecule type" value="Genomic_DNA"/>
</dbReference>
<dbReference type="SUPFAM" id="SSF50118">
    <property type="entry name" value="Cell growth inhibitor/plasmid maintenance toxic component"/>
    <property type="match status" value="1"/>
</dbReference>
<organism evidence="2 3">
    <name type="scientific">Aspergillus avenaceus</name>
    <dbReference type="NCBI Taxonomy" id="36643"/>
    <lineage>
        <taxon>Eukaryota</taxon>
        <taxon>Fungi</taxon>
        <taxon>Dikarya</taxon>
        <taxon>Ascomycota</taxon>
        <taxon>Pezizomycotina</taxon>
        <taxon>Eurotiomycetes</taxon>
        <taxon>Eurotiomycetidae</taxon>
        <taxon>Eurotiales</taxon>
        <taxon>Aspergillaceae</taxon>
        <taxon>Aspergillus</taxon>
        <taxon>Aspergillus subgen. Circumdati</taxon>
    </lineage>
</organism>
<dbReference type="Proteomes" id="UP000325780">
    <property type="component" value="Unassembled WGS sequence"/>
</dbReference>
<evidence type="ECO:0000313" key="2">
    <source>
        <dbReference type="EMBL" id="KAE8153376.1"/>
    </source>
</evidence>
<reference evidence="2 3" key="1">
    <citation type="submission" date="2019-04" db="EMBL/GenBank/DDBJ databases">
        <title>Friends and foes A comparative genomics study of 23 Aspergillus species from section Flavi.</title>
        <authorList>
            <consortium name="DOE Joint Genome Institute"/>
            <person name="Kjaerbolling I."/>
            <person name="Vesth T."/>
            <person name="Frisvad J.C."/>
            <person name="Nybo J.L."/>
            <person name="Theobald S."/>
            <person name="Kildgaard S."/>
            <person name="Isbrandt T."/>
            <person name="Kuo A."/>
            <person name="Sato A."/>
            <person name="Lyhne E.K."/>
            <person name="Kogle M.E."/>
            <person name="Wiebenga A."/>
            <person name="Kun R.S."/>
            <person name="Lubbers R.J."/>
            <person name="Makela M.R."/>
            <person name="Barry K."/>
            <person name="Chovatia M."/>
            <person name="Clum A."/>
            <person name="Daum C."/>
            <person name="Haridas S."/>
            <person name="He G."/>
            <person name="LaButti K."/>
            <person name="Lipzen A."/>
            <person name="Mondo S."/>
            <person name="Riley R."/>
            <person name="Salamov A."/>
            <person name="Simmons B.A."/>
            <person name="Magnuson J.K."/>
            <person name="Henrissat B."/>
            <person name="Mortensen U.H."/>
            <person name="Larsen T.O."/>
            <person name="Devries R.P."/>
            <person name="Grigoriev I.V."/>
            <person name="Machida M."/>
            <person name="Baker S.E."/>
            <person name="Andersen M.R."/>
        </authorList>
    </citation>
    <scope>NUCLEOTIDE SEQUENCE [LARGE SCALE GENOMIC DNA]</scope>
    <source>
        <strain evidence="2 3">IBT 18842</strain>
    </source>
</reference>
<dbReference type="InterPro" id="IPR015035">
    <property type="entry name" value="DUF1918"/>
</dbReference>
<dbReference type="AlphaFoldDB" id="A0A5N6U456"/>